<dbReference type="Proteomes" id="UP000587070">
    <property type="component" value="Unassembled WGS sequence"/>
</dbReference>
<protein>
    <submittedName>
        <fullName evidence="2">Glycosyltransferase involved in cell wall biosynthesis</fullName>
    </submittedName>
</protein>
<feature type="domain" description="Glycosyltransferase subfamily 4-like N-terminal" evidence="1">
    <location>
        <begin position="19"/>
        <end position="145"/>
    </location>
</feature>
<dbReference type="InterPro" id="IPR028098">
    <property type="entry name" value="Glyco_trans_4-like_N"/>
</dbReference>
<proteinExistence type="predicted"/>
<dbReference type="CDD" id="cd03808">
    <property type="entry name" value="GT4_CapM-like"/>
    <property type="match status" value="1"/>
</dbReference>
<dbReference type="OrthoDB" id="9775208at2"/>
<sequence length="379" mass="41487">MRIALVGTTAGCVLGFRADMIKALVAQGHVVYAYALDYDASTRARVEALGAHPADYALSRSGLNPFADLVATFRLSRLLRLQGPDLVFSYFSKPVIFATFAAALAGVRRRIGMLEGLGFVFTDPPGGAGIKLKLIRRAQVLLYRLAFPLLERVIFLNLDDPVDLVETYSLSVRRISVLGAIGLDLDEYRYASPLVGEPTFIFVARLLAEKGVREFVAAARIVKHRHPEARFVMLGAIDEQNPGALTAAELKSLVDERLVLHPGHVGNVAEWLAAASVFVLPSYYREGVPRSTQEAMAIGRAVITTDVPGCRETVVDGVNGFLVPPWNAQALAEKMRYFIDQPQAVREMGLASRRMAEERFDAKVANARLLTYISDAESP</sequence>
<dbReference type="SUPFAM" id="SSF53756">
    <property type="entry name" value="UDP-Glycosyltransferase/glycogen phosphorylase"/>
    <property type="match status" value="1"/>
</dbReference>
<comment type="caution">
    <text evidence="2">The sequence shown here is derived from an EMBL/GenBank/DDBJ whole genome shotgun (WGS) entry which is preliminary data.</text>
</comment>
<keyword evidence="3" id="KW-1185">Reference proteome</keyword>
<gene>
    <name evidence="2" type="ORF">GGD90_000659</name>
</gene>
<evidence type="ECO:0000313" key="2">
    <source>
        <dbReference type="EMBL" id="MBB4246302.1"/>
    </source>
</evidence>
<dbReference type="PANTHER" id="PTHR12526">
    <property type="entry name" value="GLYCOSYLTRANSFERASE"/>
    <property type="match status" value="1"/>
</dbReference>
<dbReference type="PANTHER" id="PTHR12526:SF638">
    <property type="entry name" value="SPORE COAT PROTEIN SA"/>
    <property type="match status" value="1"/>
</dbReference>
<evidence type="ECO:0000313" key="3">
    <source>
        <dbReference type="Proteomes" id="UP000587070"/>
    </source>
</evidence>
<evidence type="ECO:0000259" key="1">
    <source>
        <dbReference type="Pfam" id="PF13579"/>
    </source>
</evidence>
<dbReference type="RefSeq" id="WP_153115848.1">
    <property type="nucleotide sequence ID" value="NZ_JACIGE010000002.1"/>
</dbReference>
<accession>A0A840GCJ1</accession>
<dbReference type="GO" id="GO:0016757">
    <property type="term" value="F:glycosyltransferase activity"/>
    <property type="evidence" value="ECO:0007669"/>
    <property type="project" value="TreeGrafter"/>
</dbReference>
<dbReference type="AlphaFoldDB" id="A0A840GCJ1"/>
<dbReference type="Pfam" id="PF13579">
    <property type="entry name" value="Glyco_trans_4_4"/>
    <property type="match status" value="1"/>
</dbReference>
<dbReference type="EMBL" id="JACIGE010000002">
    <property type="protein sequence ID" value="MBB4246302.1"/>
    <property type="molecule type" value="Genomic_DNA"/>
</dbReference>
<name>A0A840GCJ1_RHOTE</name>
<organism evidence="2 3">
    <name type="scientific">Rhodocyclus tenuis</name>
    <name type="common">Rhodospirillum tenue</name>
    <dbReference type="NCBI Taxonomy" id="1066"/>
    <lineage>
        <taxon>Bacteria</taxon>
        <taxon>Pseudomonadati</taxon>
        <taxon>Pseudomonadota</taxon>
        <taxon>Betaproteobacteria</taxon>
        <taxon>Rhodocyclales</taxon>
        <taxon>Rhodocyclaceae</taxon>
        <taxon>Rhodocyclus</taxon>
    </lineage>
</organism>
<reference evidence="2 3" key="1">
    <citation type="submission" date="2020-08" db="EMBL/GenBank/DDBJ databases">
        <title>Genome sequencing of Purple Non-Sulfur Bacteria from various extreme environments.</title>
        <authorList>
            <person name="Mayer M."/>
        </authorList>
    </citation>
    <scope>NUCLEOTIDE SEQUENCE [LARGE SCALE GENOMIC DNA]</scope>
    <source>
        <strain evidence="2 3">2761</strain>
    </source>
</reference>
<keyword evidence="2" id="KW-0808">Transferase</keyword>
<dbReference type="Gene3D" id="3.40.50.2000">
    <property type="entry name" value="Glycogen Phosphorylase B"/>
    <property type="match status" value="2"/>
</dbReference>
<dbReference type="Pfam" id="PF13692">
    <property type="entry name" value="Glyco_trans_1_4"/>
    <property type="match status" value="1"/>
</dbReference>